<comment type="cofactor">
    <cofactor evidence="1">
        <name>Mg(2+)</name>
        <dbReference type="ChEBI" id="CHEBI:18420"/>
    </cofactor>
</comment>
<accession>X1B5C4</accession>
<keyword evidence="4" id="KW-0479">Metal-binding</keyword>
<evidence type="ECO:0000256" key="15">
    <source>
        <dbReference type="ARBA" id="ARBA00083186"/>
    </source>
</evidence>
<keyword evidence="5" id="KW-0547">Nucleotide-binding</keyword>
<evidence type="ECO:0000256" key="6">
    <source>
        <dbReference type="ARBA" id="ARBA00022801"/>
    </source>
</evidence>
<evidence type="ECO:0000256" key="12">
    <source>
        <dbReference type="ARBA" id="ARBA00071289"/>
    </source>
</evidence>
<dbReference type="GO" id="GO:0036220">
    <property type="term" value="F:ITP diphosphatase activity"/>
    <property type="evidence" value="ECO:0007669"/>
    <property type="project" value="UniProtKB-EC"/>
</dbReference>
<evidence type="ECO:0000256" key="8">
    <source>
        <dbReference type="ARBA" id="ARBA00023080"/>
    </source>
</evidence>
<comment type="caution">
    <text evidence="17">The sequence shown here is derived from an EMBL/GenBank/DDBJ whole genome shotgun (WGS) entry which is preliminary data.</text>
</comment>
<dbReference type="PANTHER" id="PTHR11067:SF9">
    <property type="entry name" value="INOSINE TRIPHOSPHATE PYROPHOSPHATASE"/>
    <property type="match status" value="1"/>
</dbReference>
<evidence type="ECO:0000256" key="14">
    <source>
        <dbReference type="ARBA" id="ARBA00078805"/>
    </source>
</evidence>
<dbReference type="PANTHER" id="PTHR11067">
    <property type="entry name" value="INOSINE TRIPHOSPHATE PYROPHOSPHATASE/HAM1 PROTEIN"/>
    <property type="match status" value="1"/>
</dbReference>
<protein>
    <recommendedName>
        <fullName evidence="12">dITP/XTP pyrophosphatase</fullName>
        <ecNumber evidence="11">3.6.1.66</ecNumber>
    </recommendedName>
    <alternativeName>
        <fullName evidence="13">Non-canonical purine NTP pyrophosphatase</fullName>
    </alternativeName>
    <alternativeName>
        <fullName evidence="14">Non-standard purine NTP pyrophosphatase</fullName>
    </alternativeName>
    <alternativeName>
        <fullName evidence="16">Nucleoside-triphosphate diphosphatase</fullName>
    </alternativeName>
    <alternativeName>
        <fullName evidence="15">Nucleoside-triphosphate pyrophosphatase</fullName>
    </alternativeName>
</protein>
<reference evidence="17" key="1">
    <citation type="journal article" date="2014" name="Front. Microbiol.">
        <title>High frequency of phylogenetically diverse reductive dehalogenase-homologous genes in deep subseafloor sedimentary metagenomes.</title>
        <authorList>
            <person name="Kawai M."/>
            <person name="Futagami T."/>
            <person name="Toyoda A."/>
            <person name="Takaki Y."/>
            <person name="Nishi S."/>
            <person name="Hori S."/>
            <person name="Arai W."/>
            <person name="Tsubouchi T."/>
            <person name="Morono Y."/>
            <person name="Uchiyama I."/>
            <person name="Ito T."/>
            <person name="Fujiyama A."/>
            <person name="Inagaki F."/>
            <person name="Takami H."/>
        </authorList>
    </citation>
    <scope>NUCLEOTIDE SEQUENCE</scope>
    <source>
        <strain evidence="17">Expedition CK06-06</strain>
    </source>
</reference>
<dbReference type="GO" id="GO:0009117">
    <property type="term" value="P:nucleotide metabolic process"/>
    <property type="evidence" value="ECO:0007669"/>
    <property type="project" value="UniProtKB-KW"/>
</dbReference>
<dbReference type="AlphaFoldDB" id="X1B5C4"/>
<evidence type="ECO:0000256" key="5">
    <source>
        <dbReference type="ARBA" id="ARBA00022741"/>
    </source>
</evidence>
<dbReference type="FunFam" id="3.90.950.10:FF:000001">
    <property type="entry name" value="dITP/XTP pyrophosphatase"/>
    <property type="match status" value="1"/>
</dbReference>
<proteinExistence type="inferred from homology"/>
<keyword evidence="7" id="KW-0460">Magnesium</keyword>
<dbReference type="InterPro" id="IPR029001">
    <property type="entry name" value="ITPase-like_fam"/>
</dbReference>
<evidence type="ECO:0000313" key="17">
    <source>
        <dbReference type="EMBL" id="GAG79383.1"/>
    </source>
</evidence>
<evidence type="ECO:0000256" key="11">
    <source>
        <dbReference type="ARBA" id="ARBA00066468"/>
    </source>
</evidence>
<comment type="catalytic activity">
    <reaction evidence="10">
        <text>XTP + H2O = XMP + diphosphate + H(+)</text>
        <dbReference type="Rhea" id="RHEA:28610"/>
        <dbReference type="ChEBI" id="CHEBI:15377"/>
        <dbReference type="ChEBI" id="CHEBI:15378"/>
        <dbReference type="ChEBI" id="CHEBI:33019"/>
        <dbReference type="ChEBI" id="CHEBI:57464"/>
        <dbReference type="ChEBI" id="CHEBI:61314"/>
        <dbReference type="EC" id="3.6.1.66"/>
    </reaction>
</comment>
<evidence type="ECO:0000256" key="10">
    <source>
        <dbReference type="ARBA" id="ARBA00052017"/>
    </source>
</evidence>
<organism evidence="17">
    <name type="scientific">marine sediment metagenome</name>
    <dbReference type="NCBI Taxonomy" id="412755"/>
    <lineage>
        <taxon>unclassified sequences</taxon>
        <taxon>metagenomes</taxon>
        <taxon>ecological metagenomes</taxon>
    </lineage>
</organism>
<evidence type="ECO:0000256" key="16">
    <source>
        <dbReference type="ARBA" id="ARBA00083635"/>
    </source>
</evidence>
<gene>
    <name evidence="17" type="ORF">S01H4_33406</name>
</gene>
<dbReference type="EC" id="3.6.1.66" evidence="11"/>
<dbReference type="GO" id="GO:0046872">
    <property type="term" value="F:metal ion binding"/>
    <property type="evidence" value="ECO:0007669"/>
    <property type="project" value="UniProtKB-KW"/>
</dbReference>
<keyword evidence="6" id="KW-0378">Hydrolase</keyword>
<dbReference type="EMBL" id="BART01017578">
    <property type="protein sequence ID" value="GAG79383.1"/>
    <property type="molecule type" value="Genomic_DNA"/>
</dbReference>
<dbReference type="GO" id="GO:0035870">
    <property type="term" value="F:dITP diphosphatase activity"/>
    <property type="evidence" value="ECO:0007669"/>
    <property type="project" value="UniProtKB-ARBA"/>
</dbReference>
<dbReference type="InterPro" id="IPR002637">
    <property type="entry name" value="RdgB/HAM1"/>
</dbReference>
<dbReference type="Gene3D" id="3.90.950.10">
    <property type="match status" value="1"/>
</dbReference>
<evidence type="ECO:0000256" key="13">
    <source>
        <dbReference type="ARBA" id="ARBA00075987"/>
    </source>
</evidence>
<dbReference type="Pfam" id="PF01725">
    <property type="entry name" value="Ham1p_like"/>
    <property type="match status" value="1"/>
</dbReference>
<comment type="similarity">
    <text evidence="2">Belongs to the HAM1 NTPase family.</text>
</comment>
<dbReference type="GO" id="GO:0005829">
    <property type="term" value="C:cytosol"/>
    <property type="evidence" value="ECO:0007669"/>
    <property type="project" value="TreeGrafter"/>
</dbReference>
<evidence type="ECO:0000256" key="2">
    <source>
        <dbReference type="ARBA" id="ARBA00008023"/>
    </source>
</evidence>
<sequence length="155" mass="16547">MNKIVLASDNKGKLAELQAVLKFLDIELIPQGELGISSAEETGLSFVENALLKARHASKVSGMPALSDDSGLVVNALHGQPGIYSARFAGENANAQDNNIKLLKLMEETPVKNRDAYFYCVIVLIQHADDPTPLIAQGKWSGVIADAARGENGFG</sequence>
<evidence type="ECO:0000256" key="9">
    <source>
        <dbReference type="ARBA" id="ARBA00051875"/>
    </source>
</evidence>
<name>X1B5C4_9ZZZZ</name>
<dbReference type="GO" id="GO:0009146">
    <property type="term" value="P:purine nucleoside triphosphate catabolic process"/>
    <property type="evidence" value="ECO:0007669"/>
    <property type="project" value="UniProtKB-ARBA"/>
</dbReference>
<keyword evidence="8" id="KW-0546">Nucleotide metabolism</keyword>
<dbReference type="CDD" id="cd00515">
    <property type="entry name" value="HAM1"/>
    <property type="match status" value="1"/>
</dbReference>
<evidence type="ECO:0000256" key="7">
    <source>
        <dbReference type="ARBA" id="ARBA00022842"/>
    </source>
</evidence>
<evidence type="ECO:0000256" key="1">
    <source>
        <dbReference type="ARBA" id="ARBA00001946"/>
    </source>
</evidence>
<evidence type="ECO:0000256" key="3">
    <source>
        <dbReference type="ARBA" id="ARBA00011738"/>
    </source>
</evidence>
<dbReference type="GO" id="GO:0036222">
    <property type="term" value="F:XTP diphosphatase activity"/>
    <property type="evidence" value="ECO:0007669"/>
    <property type="project" value="UniProtKB-ARBA"/>
</dbReference>
<dbReference type="SUPFAM" id="SSF52972">
    <property type="entry name" value="ITPase-like"/>
    <property type="match status" value="1"/>
</dbReference>
<evidence type="ECO:0000256" key="4">
    <source>
        <dbReference type="ARBA" id="ARBA00022723"/>
    </source>
</evidence>
<feature type="non-terminal residue" evidence="17">
    <location>
        <position position="155"/>
    </location>
</feature>
<comment type="catalytic activity">
    <reaction evidence="9">
        <text>dITP + H2O = dIMP + diphosphate + H(+)</text>
        <dbReference type="Rhea" id="RHEA:28342"/>
        <dbReference type="ChEBI" id="CHEBI:15377"/>
        <dbReference type="ChEBI" id="CHEBI:15378"/>
        <dbReference type="ChEBI" id="CHEBI:33019"/>
        <dbReference type="ChEBI" id="CHEBI:61194"/>
        <dbReference type="ChEBI" id="CHEBI:61382"/>
        <dbReference type="EC" id="3.6.1.66"/>
    </reaction>
</comment>
<comment type="subunit">
    <text evidence="3">Homodimer.</text>
</comment>
<dbReference type="GO" id="GO:0000166">
    <property type="term" value="F:nucleotide binding"/>
    <property type="evidence" value="ECO:0007669"/>
    <property type="project" value="UniProtKB-KW"/>
</dbReference>